<evidence type="ECO:0000313" key="3">
    <source>
        <dbReference type="Proteomes" id="UP000049855"/>
    </source>
</evidence>
<accession>A0A0U1L3K2</accession>
<gene>
    <name evidence="2" type="ORF">SpAn4DRAFT_0720</name>
</gene>
<feature type="transmembrane region" description="Helical" evidence="1">
    <location>
        <begin position="42"/>
        <end position="65"/>
    </location>
</feature>
<keyword evidence="1" id="KW-0472">Membrane</keyword>
<feature type="transmembrane region" description="Helical" evidence="1">
    <location>
        <begin position="18"/>
        <end position="36"/>
    </location>
</feature>
<dbReference type="Proteomes" id="UP000049855">
    <property type="component" value="Unassembled WGS sequence"/>
</dbReference>
<dbReference type="RefSeq" id="WP_021170266.1">
    <property type="nucleotide sequence ID" value="NZ_CTRP01000014.1"/>
</dbReference>
<reference evidence="3" key="1">
    <citation type="submission" date="2015-03" db="EMBL/GenBank/DDBJ databases">
        <authorList>
            <person name="Nijsse Bart"/>
        </authorList>
    </citation>
    <scope>NUCLEOTIDE SEQUENCE [LARGE SCALE GENOMIC DNA]</scope>
</reference>
<feature type="transmembrane region" description="Helical" evidence="1">
    <location>
        <begin position="146"/>
        <end position="163"/>
    </location>
</feature>
<evidence type="ECO:0000256" key="1">
    <source>
        <dbReference type="SAM" id="Phobius"/>
    </source>
</evidence>
<sequence>MNFIVEKAKLESPLITQYILLSVIIARFTLVIYVFYESDKLYFESLLLLFFLTIPYLFAEVVLLFDKGKGLHILLFVSTIEFLFDLVDLIFSWRSFGLYSLPGGHGWFNTPFSALAYLYSGVIWNRMYKLKKGDVSTKWLQNKRDMLITALMVIIGGVGYNYAFKIYNYLIHNGFYELWWVEFRVVAIVMLLECLLINMNYYWKWVCITTWLMFMIIVIKDAGLFINRIIASAISHVVFIPYNGFITCMFSIAILVYIIKKILWEGE</sequence>
<feature type="transmembrane region" description="Helical" evidence="1">
    <location>
        <begin position="72"/>
        <end position="93"/>
    </location>
</feature>
<name>A0A0U1L3K2_9FIRM</name>
<feature type="transmembrane region" description="Helical" evidence="1">
    <location>
        <begin position="210"/>
        <end position="234"/>
    </location>
</feature>
<keyword evidence="3" id="KW-1185">Reference proteome</keyword>
<keyword evidence="1" id="KW-1133">Transmembrane helix</keyword>
<protein>
    <submittedName>
        <fullName evidence="2">Uncharacterized protein</fullName>
    </submittedName>
</protein>
<feature type="transmembrane region" description="Helical" evidence="1">
    <location>
        <begin position="105"/>
        <end position="125"/>
    </location>
</feature>
<feature type="transmembrane region" description="Helical" evidence="1">
    <location>
        <begin position="240"/>
        <end position="259"/>
    </location>
</feature>
<keyword evidence="1" id="KW-0812">Transmembrane</keyword>
<proteinExistence type="predicted"/>
<evidence type="ECO:0000313" key="2">
    <source>
        <dbReference type="EMBL" id="CQR74258.1"/>
    </source>
</evidence>
<feature type="transmembrane region" description="Helical" evidence="1">
    <location>
        <begin position="183"/>
        <end position="203"/>
    </location>
</feature>
<dbReference type="EMBL" id="CTRP01000014">
    <property type="protein sequence ID" value="CQR74258.1"/>
    <property type="molecule type" value="Genomic_DNA"/>
</dbReference>
<dbReference type="AlphaFoldDB" id="A0A0U1L3K2"/>
<organism evidence="2 3">
    <name type="scientific">Sporomusa ovata</name>
    <dbReference type="NCBI Taxonomy" id="2378"/>
    <lineage>
        <taxon>Bacteria</taxon>
        <taxon>Bacillati</taxon>
        <taxon>Bacillota</taxon>
        <taxon>Negativicutes</taxon>
        <taxon>Selenomonadales</taxon>
        <taxon>Sporomusaceae</taxon>
        <taxon>Sporomusa</taxon>
    </lineage>
</organism>